<feature type="compositionally biased region" description="Acidic residues" evidence="1">
    <location>
        <begin position="20"/>
        <end position="38"/>
    </location>
</feature>
<feature type="compositionally biased region" description="Polar residues" evidence="1">
    <location>
        <begin position="65"/>
        <end position="101"/>
    </location>
</feature>
<evidence type="ECO:0000313" key="3">
    <source>
        <dbReference type="Proteomes" id="UP000266841"/>
    </source>
</evidence>
<feature type="compositionally biased region" description="Low complexity" evidence="1">
    <location>
        <begin position="9"/>
        <end position="19"/>
    </location>
</feature>
<protein>
    <submittedName>
        <fullName evidence="2">Uncharacterized protein</fullName>
    </submittedName>
</protein>
<comment type="caution">
    <text evidence="2">The sequence shown here is derived from an EMBL/GenBank/DDBJ whole genome shotgun (WGS) entry which is preliminary data.</text>
</comment>
<evidence type="ECO:0000313" key="2">
    <source>
        <dbReference type="EMBL" id="EJK69085.1"/>
    </source>
</evidence>
<name>K0SUJ4_THAOC</name>
<feature type="region of interest" description="Disordered" evidence="1">
    <location>
        <begin position="1"/>
        <end position="101"/>
    </location>
</feature>
<dbReference type="EMBL" id="AGNL01010471">
    <property type="protein sequence ID" value="EJK69085.1"/>
    <property type="molecule type" value="Genomic_DNA"/>
</dbReference>
<organism evidence="2 3">
    <name type="scientific">Thalassiosira oceanica</name>
    <name type="common">Marine diatom</name>
    <dbReference type="NCBI Taxonomy" id="159749"/>
    <lineage>
        <taxon>Eukaryota</taxon>
        <taxon>Sar</taxon>
        <taxon>Stramenopiles</taxon>
        <taxon>Ochrophyta</taxon>
        <taxon>Bacillariophyta</taxon>
        <taxon>Coscinodiscophyceae</taxon>
        <taxon>Thalassiosirophycidae</taxon>
        <taxon>Thalassiosirales</taxon>
        <taxon>Thalassiosiraceae</taxon>
        <taxon>Thalassiosira</taxon>
    </lineage>
</organism>
<proteinExistence type="predicted"/>
<feature type="region of interest" description="Disordered" evidence="1">
    <location>
        <begin position="223"/>
        <end position="258"/>
    </location>
</feature>
<evidence type="ECO:0000256" key="1">
    <source>
        <dbReference type="SAM" id="MobiDB-lite"/>
    </source>
</evidence>
<keyword evidence="3" id="KW-1185">Reference proteome</keyword>
<gene>
    <name evidence="2" type="ORF">THAOC_09696</name>
</gene>
<dbReference type="Proteomes" id="UP000266841">
    <property type="component" value="Unassembled WGS sequence"/>
</dbReference>
<accession>K0SUJ4</accession>
<dbReference type="AlphaFoldDB" id="K0SUJ4"/>
<sequence length="258" mass="28684">MASALSCVGEWSEGSYTSGEESEMSSESEDDDDDEDEVSYQLRSTATKNKAPMSVPSMSKERARSASQSKSMPRTPNHGNSMSRNSTMATTSKMPKSMKSISTKSVLSKIGKVGNLRQSTGPSIKPNNIKIHEFVPKDVIVVRSPKTSDVDLLPKISGSLLENVFFEVADEFCDGGFETTARSSMSETSREGYIADWPEQSHQLTWASAHFAKDIRDAAFEVQDRQGRRRERRLTHLQRTTDRRWTGPLGHQEPGPEM</sequence>
<feature type="compositionally biased region" description="Basic residues" evidence="1">
    <location>
        <begin position="227"/>
        <end position="236"/>
    </location>
</feature>
<reference evidence="2 3" key="1">
    <citation type="journal article" date="2012" name="Genome Biol.">
        <title>Genome and low-iron response of an oceanic diatom adapted to chronic iron limitation.</title>
        <authorList>
            <person name="Lommer M."/>
            <person name="Specht M."/>
            <person name="Roy A.S."/>
            <person name="Kraemer L."/>
            <person name="Andreson R."/>
            <person name="Gutowska M.A."/>
            <person name="Wolf J."/>
            <person name="Bergner S.V."/>
            <person name="Schilhabel M.B."/>
            <person name="Klostermeier U.C."/>
            <person name="Beiko R.G."/>
            <person name="Rosenstiel P."/>
            <person name="Hippler M."/>
            <person name="Laroche J."/>
        </authorList>
    </citation>
    <scope>NUCLEOTIDE SEQUENCE [LARGE SCALE GENOMIC DNA]</scope>
    <source>
        <strain evidence="2 3">CCMP1005</strain>
    </source>
</reference>